<evidence type="ECO:0000313" key="2">
    <source>
        <dbReference type="Proteomes" id="UP001143856"/>
    </source>
</evidence>
<sequence>MADIKFEGWLGHNSDSVNGKMEWGPFEPKKWTEDDVDIEISHCGVCGSDLHMLRSGWFPANYPCCVGHEIVGKAVRVGNNVKHVKVGDRVGVGAQARTCQQPDCPECSSGNDSYCSRLMVNTYGSEFPNNEGKSYGGYADYNRTNQQFVVQIPEGLSSADAAPMLCGGVTVYSPLSRNGVGPGKSVGIVGVGGLGHFGVLFAKALGADKVVGISRKNSKRDDVLKLGADEYIATDEDQDWHKKHARSLDLIVCTVSSANMPLNQYLALLKRGGEFVQVGAADGGDFPKVNVFTLLGGVKISGSSTGAPWEIRDMLQLAADKKVKPWIIERPLKEANQVIVDMGNELARYRKPKNARSKRALEKKAPKIVENPKSTLFLRGTTCSQIVQDALADLHSLRQPLAKKFSKKNDIHPFEDASSLVFFSEKNDTSLLVFGSSSKKRPNTLTFARTFASNQILDMIELHIIPDTFRTLSQFKSRKFAVGLRPMMLFSGTAWDSPVANEYTILKSILIDMFKGDTGSDKIDVEGLQYLVSVAADEPAGDDVKPTVHLRLYLLDTKRSGQRLPRIELEEMGPVSYFFILLSSALPRGLLSRRLLTPALQRMDFRIGRSQQPDEAVLKEAMKKPKVGEEKTKKNISTDIMGDKLGRIHLGKQDLSDLQTRKMKGLKRSRDLEGGNAMVDEDDTQKRRKK</sequence>
<gene>
    <name evidence="1" type="ORF">NUW58_g4230</name>
</gene>
<accession>A0ACC1P8H8</accession>
<dbReference type="EMBL" id="JAPDGR010000718">
    <property type="protein sequence ID" value="KAJ2987949.1"/>
    <property type="molecule type" value="Genomic_DNA"/>
</dbReference>
<reference evidence="1" key="1">
    <citation type="submission" date="2022-10" db="EMBL/GenBank/DDBJ databases">
        <title>Genome Sequence of Xylaria curta.</title>
        <authorList>
            <person name="Buettner E."/>
        </authorList>
    </citation>
    <scope>NUCLEOTIDE SEQUENCE</scope>
    <source>
        <strain evidence="1">Babe10</strain>
    </source>
</reference>
<keyword evidence="2" id="KW-1185">Reference proteome</keyword>
<organism evidence="1 2">
    <name type="scientific">Xylaria curta</name>
    <dbReference type="NCBI Taxonomy" id="42375"/>
    <lineage>
        <taxon>Eukaryota</taxon>
        <taxon>Fungi</taxon>
        <taxon>Dikarya</taxon>
        <taxon>Ascomycota</taxon>
        <taxon>Pezizomycotina</taxon>
        <taxon>Sordariomycetes</taxon>
        <taxon>Xylariomycetidae</taxon>
        <taxon>Xylariales</taxon>
        <taxon>Xylariaceae</taxon>
        <taxon>Xylaria</taxon>
    </lineage>
</organism>
<protein>
    <submittedName>
        <fullName evidence="1">Uncharacterized protein</fullName>
    </submittedName>
</protein>
<name>A0ACC1P8H8_9PEZI</name>
<proteinExistence type="predicted"/>
<evidence type="ECO:0000313" key="1">
    <source>
        <dbReference type="EMBL" id="KAJ2987949.1"/>
    </source>
</evidence>
<dbReference type="Proteomes" id="UP001143856">
    <property type="component" value="Unassembled WGS sequence"/>
</dbReference>
<comment type="caution">
    <text evidence="1">The sequence shown here is derived from an EMBL/GenBank/DDBJ whole genome shotgun (WGS) entry which is preliminary data.</text>
</comment>